<accession>A0A3B0QSJ0</accession>
<keyword evidence="1" id="KW-1133">Transmembrane helix</keyword>
<evidence type="ECO:0000256" key="1">
    <source>
        <dbReference type="SAM" id="Phobius"/>
    </source>
</evidence>
<proteinExistence type="predicted"/>
<gene>
    <name evidence="2" type="ORF">MNBD_BACTEROID02-1827</name>
</gene>
<sequence length="142" mass="16506">LKRKHIKNVFYLCIAFMVSAFATVLPLSKTQGQPEYNSISSLKQQAEKEDLNVYSFNTVSPEMIWQFGDKIPSIKINDSTYNFPDEHSFGLLANNLSPEDESLLKNNYIMEQHDTYDLNRNAPNKRGYKKRLVSNYYILTKK</sequence>
<organism evidence="2">
    <name type="scientific">hydrothermal vent metagenome</name>
    <dbReference type="NCBI Taxonomy" id="652676"/>
    <lineage>
        <taxon>unclassified sequences</taxon>
        <taxon>metagenomes</taxon>
        <taxon>ecological metagenomes</taxon>
    </lineage>
</organism>
<feature type="transmembrane region" description="Helical" evidence="1">
    <location>
        <begin position="9"/>
        <end position="28"/>
    </location>
</feature>
<dbReference type="AlphaFoldDB" id="A0A3B0QSJ0"/>
<keyword evidence="1" id="KW-0812">Transmembrane</keyword>
<dbReference type="EMBL" id="UOEB01000153">
    <property type="protein sequence ID" value="VAV84380.1"/>
    <property type="molecule type" value="Genomic_DNA"/>
</dbReference>
<name>A0A3B0QSJ0_9ZZZZ</name>
<feature type="non-terminal residue" evidence="2">
    <location>
        <position position="1"/>
    </location>
</feature>
<keyword evidence="1" id="KW-0472">Membrane</keyword>
<protein>
    <submittedName>
        <fullName evidence="2">Uncharacterized protein</fullName>
    </submittedName>
</protein>
<evidence type="ECO:0000313" key="2">
    <source>
        <dbReference type="EMBL" id="VAV84380.1"/>
    </source>
</evidence>
<reference evidence="2" key="1">
    <citation type="submission" date="2018-06" db="EMBL/GenBank/DDBJ databases">
        <authorList>
            <person name="Zhirakovskaya E."/>
        </authorList>
    </citation>
    <scope>NUCLEOTIDE SEQUENCE</scope>
</reference>